<sequence length="146" mass="16525">MVEILPHTERFILIFNRLKNEKKLPSNSALAAKLGMGSGNTLTEIKSGRQNISIESIQKFCDLYGKANGFSMEDFIGKIGDTFNPDDEANWERAKIINLEQEVADLKSLVYKLLGRNRSYDECLDDIENGSKRILNDLRRSNKGRG</sequence>
<name>A0A7K1UAN4_9BACT</name>
<evidence type="ECO:0000259" key="1">
    <source>
        <dbReference type="PROSITE" id="PS50943"/>
    </source>
</evidence>
<dbReference type="PROSITE" id="PS50943">
    <property type="entry name" value="HTH_CROC1"/>
    <property type="match status" value="1"/>
</dbReference>
<feature type="domain" description="HTH cro/C1-type" evidence="1">
    <location>
        <begin position="28"/>
        <end position="75"/>
    </location>
</feature>
<protein>
    <recommendedName>
        <fullName evidence="1">HTH cro/C1-type domain-containing protein</fullName>
    </recommendedName>
</protein>
<evidence type="ECO:0000313" key="2">
    <source>
        <dbReference type="EMBL" id="MVT11338.1"/>
    </source>
</evidence>
<dbReference type="EMBL" id="WRXN01000013">
    <property type="protein sequence ID" value="MVT11338.1"/>
    <property type="molecule type" value="Genomic_DNA"/>
</dbReference>
<dbReference type="AlphaFoldDB" id="A0A7K1UAN4"/>
<dbReference type="RefSeq" id="WP_157308766.1">
    <property type="nucleotide sequence ID" value="NZ_WRXN01000013.1"/>
</dbReference>
<dbReference type="InterPro" id="IPR001387">
    <property type="entry name" value="Cro/C1-type_HTH"/>
</dbReference>
<gene>
    <name evidence="2" type="ORF">GO493_23925</name>
</gene>
<proteinExistence type="predicted"/>
<accession>A0A7K1UAN4</accession>
<evidence type="ECO:0000313" key="3">
    <source>
        <dbReference type="Proteomes" id="UP000461730"/>
    </source>
</evidence>
<keyword evidence="3" id="KW-1185">Reference proteome</keyword>
<dbReference type="Proteomes" id="UP000461730">
    <property type="component" value="Unassembled WGS sequence"/>
</dbReference>
<organism evidence="2 3">
    <name type="scientific">Chitinophaga tropicalis</name>
    <dbReference type="NCBI Taxonomy" id="2683588"/>
    <lineage>
        <taxon>Bacteria</taxon>
        <taxon>Pseudomonadati</taxon>
        <taxon>Bacteroidota</taxon>
        <taxon>Chitinophagia</taxon>
        <taxon>Chitinophagales</taxon>
        <taxon>Chitinophagaceae</taxon>
        <taxon>Chitinophaga</taxon>
    </lineage>
</organism>
<reference evidence="2 3" key="1">
    <citation type="submission" date="2019-12" db="EMBL/GenBank/DDBJ databases">
        <title>Chitinophaga sp. strain ysch24 (GDMCC 1.1355), whole genome shotgun sequence.</title>
        <authorList>
            <person name="Zhang X."/>
        </authorList>
    </citation>
    <scope>NUCLEOTIDE SEQUENCE [LARGE SCALE GENOMIC DNA]</scope>
    <source>
        <strain evidence="3">ysch24</strain>
    </source>
</reference>
<comment type="caution">
    <text evidence="2">The sequence shown here is derived from an EMBL/GenBank/DDBJ whole genome shotgun (WGS) entry which is preliminary data.</text>
</comment>